<feature type="transmembrane region" description="Helical" evidence="5">
    <location>
        <begin position="89"/>
        <end position="108"/>
    </location>
</feature>
<proteinExistence type="predicted"/>
<evidence type="ECO:0000256" key="2">
    <source>
        <dbReference type="ARBA" id="ARBA00022692"/>
    </source>
</evidence>
<accession>A0A2N7WIL9</accession>
<gene>
    <name evidence="7" type="primary">pcaK_2</name>
    <name evidence="8" type="ORF">C0Z16_19045</name>
    <name evidence="7" type="ORF">LMG27174_04098</name>
</gene>
<dbReference type="Pfam" id="PF07690">
    <property type="entry name" value="MFS_1"/>
    <property type="match status" value="1"/>
</dbReference>
<comment type="subcellular location">
    <subcellularLocation>
        <location evidence="1">Membrane</location>
        <topology evidence="1">Multi-pass membrane protein</topology>
    </subcellularLocation>
</comment>
<dbReference type="EMBL" id="PNXY01000013">
    <property type="protein sequence ID" value="PMS29270.1"/>
    <property type="molecule type" value="Genomic_DNA"/>
</dbReference>
<evidence type="ECO:0000313" key="7">
    <source>
        <dbReference type="EMBL" id="CAB3708714.1"/>
    </source>
</evidence>
<dbReference type="SUPFAM" id="SSF103473">
    <property type="entry name" value="MFS general substrate transporter"/>
    <property type="match status" value="1"/>
</dbReference>
<keyword evidence="4 5" id="KW-0472">Membrane</keyword>
<evidence type="ECO:0000256" key="1">
    <source>
        <dbReference type="ARBA" id="ARBA00004141"/>
    </source>
</evidence>
<evidence type="ECO:0000313" key="10">
    <source>
        <dbReference type="Proteomes" id="UP000494205"/>
    </source>
</evidence>
<evidence type="ECO:0000259" key="6">
    <source>
        <dbReference type="PROSITE" id="PS50850"/>
    </source>
</evidence>
<feature type="transmembrane region" description="Helical" evidence="5">
    <location>
        <begin position="291"/>
        <end position="311"/>
    </location>
</feature>
<dbReference type="Gene3D" id="1.20.1250.20">
    <property type="entry name" value="MFS general substrate transporter like domains"/>
    <property type="match status" value="1"/>
</dbReference>
<dbReference type="AlphaFoldDB" id="A0A2N7WIL9"/>
<evidence type="ECO:0000256" key="5">
    <source>
        <dbReference type="SAM" id="Phobius"/>
    </source>
</evidence>
<dbReference type="InterPro" id="IPR020846">
    <property type="entry name" value="MFS_dom"/>
</dbReference>
<keyword evidence="9" id="KW-1185">Reference proteome</keyword>
<evidence type="ECO:0000313" key="8">
    <source>
        <dbReference type="EMBL" id="PMS29270.1"/>
    </source>
</evidence>
<dbReference type="InterPro" id="IPR011701">
    <property type="entry name" value="MFS"/>
</dbReference>
<reference evidence="7 10" key="2">
    <citation type="submission" date="2020-04" db="EMBL/GenBank/DDBJ databases">
        <authorList>
            <person name="De Canck E."/>
        </authorList>
    </citation>
    <scope>NUCLEOTIDE SEQUENCE [LARGE SCALE GENOMIC DNA]</scope>
    <source>
        <strain evidence="7 10">LMG 27174</strain>
    </source>
</reference>
<evidence type="ECO:0000256" key="4">
    <source>
        <dbReference type="ARBA" id="ARBA00023136"/>
    </source>
</evidence>
<feature type="transmembrane region" description="Helical" evidence="5">
    <location>
        <begin position="180"/>
        <end position="199"/>
    </location>
</feature>
<feature type="transmembrane region" description="Helical" evidence="5">
    <location>
        <begin position="120"/>
        <end position="137"/>
    </location>
</feature>
<feature type="transmembrane region" description="Helical" evidence="5">
    <location>
        <begin position="414"/>
        <end position="433"/>
    </location>
</feature>
<reference evidence="8 9" key="1">
    <citation type="submission" date="2018-01" db="EMBL/GenBank/DDBJ databases">
        <title>Whole genome analyses suggest that Burkholderia sensu lato contains two further novel genera in the rhizoxinica-symbiotica group Mycetohabitans gen. nov., and Trinickia gen. nov.: implications for the evolution of diazotrophy and nodulation in the Burkholderiaceae.</title>
        <authorList>
            <person name="Estrada-de los Santos P."/>
            <person name="Palmer M."/>
            <person name="Chavez-Ramirez B."/>
            <person name="Beukes C."/>
            <person name="Steenkamp E.T."/>
            <person name="Hirsch A.M."/>
            <person name="Manyaka P."/>
            <person name="Maluk M."/>
            <person name="Lafos M."/>
            <person name="Crook M."/>
            <person name="Gross E."/>
            <person name="Simon M.F."/>
            <person name="Bueno dos Reis Junior F."/>
            <person name="Poole P.S."/>
            <person name="Venter S.N."/>
            <person name="James E.K."/>
        </authorList>
    </citation>
    <scope>NUCLEOTIDE SEQUENCE [LARGE SCALE GENOMIC DNA]</scope>
    <source>
        <strain evidence="8 9">WSM 3937</strain>
    </source>
</reference>
<keyword evidence="2 5" id="KW-0812">Transmembrane</keyword>
<feature type="transmembrane region" description="Helical" evidence="5">
    <location>
        <begin position="259"/>
        <end position="279"/>
    </location>
</feature>
<dbReference type="GO" id="GO:0046943">
    <property type="term" value="F:carboxylic acid transmembrane transporter activity"/>
    <property type="evidence" value="ECO:0007669"/>
    <property type="project" value="TreeGrafter"/>
</dbReference>
<sequence length="466" mass="50007">MHNDSIDVNDELSDAPVGRMHIKLGILLALMTLFDGYDTFNPAYVIHYVRGPWQLSLQQAGLLVSSGLVGFLFGAAIHGAIADRFGRRITLIAGLWITTVFSVLTALAADTFASFCTLRVLTGLGLGVLLPLATTYINELAPRRVENTFALWGVALGWAAGGAAAGLVGVFLTPHTGWQGLYWIGSLSILLIPFVHLYLPESPKFALLRGRESEVRDILAKLRPERAHLYQTLSIRKPLVPEKAPVLALLAAPYRRLSIAIWLTSFLSLFCIFGLSGWIPTLMQARGESFGASFAFGALMQVMSFVGGLVCGRLVDRTGRPRFWLCMWWAAGALSVLALVFLQSHWVNLICSAMAGFCIIGGQFVLNNFTAASYETRMRATAVGMELAVGRLGAILGPFIGGALQQMFGGTQAMLLAIVIAAGGAAMTVRFATRSAGCRFDSRGEADDVATATGITSTNGLNQEVG</sequence>
<organism evidence="7 10">
    <name type="scientific">Paraburkholderia rhynchosiae</name>
    <dbReference type="NCBI Taxonomy" id="487049"/>
    <lineage>
        <taxon>Bacteria</taxon>
        <taxon>Pseudomonadati</taxon>
        <taxon>Pseudomonadota</taxon>
        <taxon>Betaproteobacteria</taxon>
        <taxon>Burkholderiales</taxon>
        <taxon>Burkholderiaceae</taxon>
        <taxon>Paraburkholderia</taxon>
    </lineage>
</organism>
<dbReference type="GO" id="GO:0005886">
    <property type="term" value="C:plasma membrane"/>
    <property type="evidence" value="ECO:0007669"/>
    <property type="project" value="TreeGrafter"/>
</dbReference>
<dbReference type="RefSeq" id="WP_102633679.1">
    <property type="nucleotide sequence ID" value="NZ_CADIJZ010000015.1"/>
</dbReference>
<feature type="transmembrane region" description="Helical" evidence="5">
    <location>
        <begin position="323"/>
        <end position="341"/>
    </location>
</feature>
<dbReference type="PANTHER" id="PTHR23508:SF10">
    <property type="entry name" value="CARBOXYLIC ACID TRANSPORTER PROTEIN HOMOLOG"/>
    <property type="match status" value="1"/>
</dbReference>
<dbReference type="Proteomes" id="UP000235659">
    <property type="component" value="Unassembled WGS sequence"/>
</dbReference>
<evidence type="ECO:0000313" key="9">
    <source>
        <dbReference type="Proteomes" id="UP000235659"/>
    </source>
</evidence>
<dbReference type="Proteomes" id="UP000494205">
    <property type="component" value="Unassembled WGS sequence"/>
</dbReference>
<dbReference type="EMBL" id="CADIJZ010000015">
    <property type="protein sequence ID" value="CAB3708714.1"/>
    <property type="molecule type" value="Genomic_DNA"/>
</dbReference>
<keyword evidence="3 5" id="KW-1133">Transmembrane helix</keyword>
<feature type="transmembrane region" description="Helical" evidence="5">
    <location>
        <begin position="149"/>
        <end position="174"/>
    </location>
</feature>
<feature type="transmembrane region" description="Helical" evidence="5">
    <location>
        <begin position="57"/>
        <end position="77"/>
    </location>
</feature>
<dbReference type="PROSITE" id="PS50850">
    <property type="entry name" value="MFS"/>
    <property type="match status" value="1"/>
</dbReference>
<feature type="domain" description="Major facilitator superfamily (MFS) profile" evidence="6">
    <location>
        <begin position="24"/>
        <end position="436"/>
    </location>
</feature>
<dbReference type="InterPro" id="IPR036259">
    <property type="entry name" value="MFS_trans_sf"/>
</dbReference>
<protein>
    <submittedName>
        <fullName evidence="7">4-hydroxybenzoate transporter PcaK</fullName>
    </submittedName>
    <submittedName>
        <fullName evidence="8">MFS transporter</fullName>
    </submittedName>
</protein>
<name>A0A2N7WIL9_9BURK</name>
<dbReference type="OrthoDB" id="9787026at2"/>
<feature type="transmembrane region" description="Helical" evidence="5">
    <location>
        <begin position="387"/>
        <end position="408"/>
    </location>
</feature>
<dbReference type="PANTHER" id="PTHR23508">
    <property type="entry name" value="CARBOXYLIC ACID TRANSPORTER PROTEIN HOMOLOG"/>
    <property type="match status" value="1"/>
</dbReference>
<evidence type="ECO:0000256" key="3">
    <source>
        <dbReference type="ARBA" id="ARBA00022989"/>
    </source>
</evidence>
<feature type="transmembrane region" description="Helical" evidence="5">
    <location>
        <begin position="347"/>
        <end position="366"/>
    </location>
</feature>